<dbReference type="InterPro" id="IPR035616">
    <property type="entry name" value="MvaT_DBD"/>
</dbReference>
<dbReference type="CDD" id="cd16170">
    <property type="entry name" value="MvaT_DBD"/>
    <property type="match status" value="1"/>
</dbReference>
<evidence type="ECO:0000313" key="5">
    <source>
        <dbReference type="Proteomes" id="UP000321272"/>
    </source>
</evidence>
<dbReference type="NCBIfam" id="NF041859">
    <property type="entry name" value="silencer_MvaTU"/>
    <property type="match status" value="1"/>
</dbReference>
<keyword evidence="5" id="KW-1185">Reference proteome</keyword>
<name>A0A5B8SVX7_9GAMM</name>
<evidence type="ECO:0000259" key="3">
    <source>
        <dbReference type="Pfam" id="PF22055"/>
    </source>
</evidence>
<dbReference type="KEGG" id="paur:FGL86_12025"/>
<dbReference type="EMBL" id="CP042382">
    <property type="protein sequence ID" value="QEA39725.1"/>
    <property type="molecule type" value="Genomic_DNA"/>
</dbReference>
<dbReference type="Pfam" id="PF22055">
    <property type="entry name" value="MvaT_DBD"/>
    <property type="match status" value="1"/>
</dbReference>
<dbReference type="OrthoDB" id="6367018at2"/>
<organism evidence="4 5">
    <name type="scientific">Pistricoccus aurantiacus</name>
    <dbReference type="NCBI Taxonomy" id="1883414"/>
    <lineage>
        <taxon>Bacteria</taxon>
        <taxon>Pseudomonadati</taxon>
        <taxon>Pseudomonadota</taxon>
        <taxon>Gammaproteobacteria</taxon>
        <taxon>Oceanospirillales</taxon>
        <taxon>Halomonadaceae</taxon>
        <taxon>Pistricoccus</taxon>
    </lineage>
</organism>
<dbReference type="RefSeq" id="WP_147184773.1">
    <property type="nucleotide sequence ID" value="NZ_CP042382.1"/>
</dbReference>
<keyword evidence="1" id="KW-0175">Coiled coil</keyword>
<evidence type="ECO:0000313" key="4">
    <source>
        <dbReference type="EMBL" id="QEA39725.1"/>
    </source>
</evidence>
<sequence length="128" mass="14664">MSLLNEYIQKEQLLKQLQEELDKMEGDQRLKSELEFKEKLEALMAEFDKSASDVINLLDPKQSGTGTASAYTTSSSTSGRRRRKLKIYKNPNTGEVVETRGGNQKTLKSWKDDYGNDTVESWLVRIEE</sequence>
<evidence type="ECO:0000256" key="2">
    <source>
        <dbReference type="SAM" id="MobiDB-lite"/>
    </source>
</evidence>
<feature type="coiled-coil region" evidence="1">
    <location>
        <begin position="7"/>
        <end position="34"/>
    </location>
</feature>
<dbReference type="Proteomes" id="UP000321272">
    <property type="component" value="Chromosome"/>
</dbReference>
<protein>
    <submittedName>
        <fullName evidence="4">H-NS histone</fullName>
    </submittedName>
</protein>
<dbReference type="AlphaFoldDB" id="A0A5B8SVX7"/>
<reference evidence="4 5" key="1">
    <citation type="submission" date="2019-06" db="EMBL/GenBank/DDBJ databases">
        <title>Genome analyses of bacteria isolated from kimchi.</title>
        <authorList>
            <person name="Lee S."/>
            <person name="Ahn S."/>
            <person name="Roh S."/>
        </authorList>
    </citation>
    <scope>NUCLEOTIDE SEQUENCE [LARGE SCALE GENOMIC DNA]</scope>
    <source>
        <strain evidence="4 5">CBA4606</strain>
    </source>
</reference>
<feature type="region of interest" description="Disordered" evidence="2">
    <location>
        <begin position="58"/>
        <end position="83"/>
    </location>
</feature>
<gene>
    <name evidence="4" type="ORF">FGL86_12025</name>
</gene>
<accession>A0A5B8SVX7</accession>
<proteinExistence type="predicted"/>
<feature type="compositionally biased region" description="Low complexity" evidence="2">
    <location>
        <begin position="63"/>
        <end position="78"/>
    </location>
</feature>
<evidence type="ECO:0000256" key="1">
    <source>
        <dbReference type="SAM" id="Coils"/>
    </source>
</evidence>
<feature type="domain" description="MvaT DNA-binding" evidence="3">
    <location>
        <begin position="86"/>
        <end position="122"/>
    </location>
</feature>